<accession>A0A4Y9YX14</accession>
<organism evidence="2 3">
    <name type="scientific">Dentipellis fragilis</name>
    <dbReference type="NCBI Taxonomy" id="205917"/>
    <lineage>
        <taxon>Eukaryota</taxon>
        <taxon>Fungi</taxon>
        <taxon>Dikarya</taxon>
        <taxon>Basidiomycota</taxon>
        <taxon>Agaricomycotina</taxon>
        <taxon>Agaricomycetes</taxon>
        <taxon>Russulales</taxon>
        <taxon>Hericiaceae</taxon>
        <taxon>Dentipellis</taxon>
    </lineage>
</organism>
<feature type="compositionally biased region" description="Low complexity" evidence="1">
    <location>
        <begin position="11"/>
        <end position="25"/>
    </location>
</feature>
<evidence type="ECO:0000313" key="3">
    <source>
        <dbReference type="Proteomes" id="UP000298327"/>
    </source>
</evidence>
<comment type="caution">
    <text evidence="2">The sequence shown here is derived from an EMBL/GenBank/DDBJ whole genome shotgun (WGS) entry which is preliminary data.</text>
</comment>
<keyword evidence="3" id="KW-1185">Reference proteome</keyword>
<dbReference type="AlphaFoldDB" id="A0A4Y9YX14"/>
<proteinExistence type="predicted"/>
<protein>
    <submittedName>
        <fullName evidence="2">Uncharacterized protein</fullName>
    </submittedName>
</protein>
<gene>
    <name evidence="2" type="ORF">EVG20_g5442</name>
</gene>
<dbReference type="Proteomes" id="UP000298327">
    <property type="component" value="Unassembled WGS sequence"/>
</dbReference>
<name>A0A4Y9YX14_9AGAM</name>
<evidence type="ECO:0000313" key="2">
    <source>
        <dbReference type="EMBL" id="TFY65659.1"/>
    </source>
</evidence>
<evidence type="ECO:0000256" key="1">
    <source>
        <dbReference type="SAM" id="MobiDB-lite"/>
    </source>
</evidence>
<reference evidence="2 3" key="1">
    <citation type="submission" date="2019-02" db="EMBL/GenBank/DDBJ databases">
        <title>Genome sequencing of the rare red list fungi Dentipellis fragilis.</title>
        <authorList>
            <person name="Buettner E."/>
            <person name="Kellner H."/>
        </authorList>
    </citation>
    <scope>NUCLEOTIDE SEQUENCE [LARGE SCALE GENOMIC DNA]</scope>
    <source>
        <strain evidence="2 3">DSM 105465</strain>
    </source>
</reference>
<dbReference type="EMBL" id="SEOQ01000321">
    <property type="protein sequence ID" value="TFY65659.1"/>
    <property type="molecule type" value="Genomic_DNA"/>
</dbReference>
<feature type="region of interest" description="Disordered" evidence="1">
    <location>
        <begin position="1"/>
        <end position="25"/>
    </location>
</feature>
<sequence>MELGTELDIETSPTSSSASSLPQTPLHMPIVHLRVGHDRRQPLPSYPTHPFPPSHALPAAALAVVGLQHLCRLRGLCPRHARHHEHGPLTPAQCCQYLRAPALLIGSSTSASNSASMPVQTAARTPSTLHIHCPQSQ</sequence>